<evidence type="ECO:0000256" key="3">
    <source>
        <dbReference type="ARBA" id="ARBA00022794"/>
    </source>
</evidence>
<evidence type="ECO:0000256" key="2">
    <source>
        <dbReference type="ARBA" id="ARBA00022490"/>
    </source>
</evidence>
<comment type="similarity">
    <text evidence="6">Belongs to the B9D family.</text>
</comment>
<dbReference type="GO" id="GO:0036038">
    <property type="term" value="C:MKS complex"/>
    <property type="evidence" value="ECO:0007669"/>
    <property type="project" value="TreeGrafter"/>
</dbReference>
<comment type="subcellular location">
    <subcellularLocation>
        <location evidence="1">Cytoplasm</location>
        <location evidence="1">Cytoskeleton</location>
        <location evidence="1">Cilium basal body</location>
    </subcellularLocation>
</comment>
<dbReference type="PANTHER" id="PTHR12968:SF2">
    <property type="entry name" value="B9 DOMAIN-CONTAINING PROTEIN 2"/>
    <property type="match status" value="1"/>
</dbReference>
<organism evidence="8 9">
    <name type="scientific">Bugula neritina</name>
    <name type="common">Brown bryozoan</name>
    <name type="synonym">Sertularia neritina</name>
    <dbReference type="NCBI Taxonomy" id="10212"/>
    <lineage>
        <taxon>Eukaryota</taxon>
        <taxon>Metazoa</taxon>
        <taxon>Spiralia</taxon>
        <taxon>Lophotrochozoa</taxon>
        <taxon>Bryozoa</taxon>
        <taxon>Gymnolaemata</taxon>
        <taxon>Cheilostomatida</taxon>
        <taxon>Flustrina</taxon>
        <taxon>Buguloidea</taxon>
        <taxon>Bugulidae</taxon>
        <taxon>Bugula</taxon>
    </lineage>
</organism>
<evidence type="ECO:0000256" key="6">
    <source>
        <dbReference type="ARBA" id="ARBA00038411"/>
    </source>
</evidence>
<keyword evidence="4" id="KW-0206">Cytoskeleton</keyword>
<evidence type="ECO:0000256" key="4">
    <source>
        <dbReference type="ARBA" id="ARBA00023212"/>
    </source>
</evidence>
<dbReference type="Proteomes" id="UP000593567">
    <property type="component" value="Unassembled WGS sequence"/>
</dbReference>
<gene>
    <name evidence="8" type="ORF">EB796_003427</name>
</gene>
<evidence type="ECO:0000313" key="8">
    <source>
        <dbReference type="EMBL" id="KAF6038266.1"/>
    </source>
</evidence>
<protein>
    <recommendedName>
        <fullName evidence="7">B9 domain-containing protein 2</fullName>
    </recommendedName>
</protein>
<dbReference type="PANTHER" id="PTHR12968">
    <property type="entry name" value="B9 DOMAIN-CONTAINING"/>
    <property type="match status" value="1"/>
</dbReference>
<dbReference type="OrthoDB" id="184109at2759"/>
<evidence type="ECO:0000256" key="7">
    <source>
        <dbReference type="ARBA" id="ARBA00039272"/>
    </source>
</evidence>
<proteinExistence type="inferred from homology"/>
<evidence type="ECO:0000313" key="9">
    <source>
        <dbReference type="Proteomes" id="UP000593567"/>
    </source>
</evidence>
<dbReference type="Pfam" id="PF07162">
    <property type="entry name" value="B9-C2"/>
    <property type="match status" value="1"/>
</dbReference>
<keyword evidence="3" id="KW-0970">Cilium biogenesis/degradation</keyword>
<dbReference type="InterPro" id="IPR010796">
    <property type="entry name" value="C2_B9-type_dom"/>
</dbReference>
<accession>A0A7J7KLB5</accession>
<evidence type="ECO:0000256" key="1">
    <source>
        <dbReference type="ARBA" id="ARBA00004120"/>
    </source>
</evidence>
<keyword evidence="2" id="KW-0963">Cytoplasm</keyword>
<reference evidence="8" key="1">
    <citation type="submission" date="2020-06" db="EMBL/GenBank/DDBJ databases">
        <title>Draft genome of Bugula neritina, a colonial animal packing powerful symbionts and potential medicines.</title>
        <authorList>
            <person name="Rayko M."/>
        </authorList>
    </citation>
    <scope>NUCLEOTIDE SEQUENCE [LARGE SCALE GENOMIC DNA]</scope>
    <source>
        <strain evidence="8">Kwan_BN1</strain>
    </source>
</reference>
<sequence>MAEVHIVGQIQGATGFPEHSLFCKWGIHAGGAWRIINGQREGQTQVDLPQNEAVAVWSHPIDIHYATKGLQGWPKVHVQVWHQDSFGRNELYGYGFVHIPTSPGIHDIECPTWKPAGSWSEQVMQYFVGGGPQLRNPDLVYSGADRYSLKTMAMGKVHLQLSIITRNFDRYGVEC</sequence>
<keyword evidence="5" id="KW-0966">Cell projection</keyword>
<name>A0A7J7KLB5_BUGNE</name>
<dbReference type="EMBL" id="VXIV02000441">
    <property type="protein sequence ID" value="KAF6038266.1"/>
    <property type="molecule type" value="Genomic_DNA"/>
</dbReference>
<keyword evidence="9" id="KW-1185">Reference proteome</keyword>
<evidence type="ECO:0000256" key="5">
    <source>
        <dbReference type="ARBA" id="ARBA00023273"/>
    </source>
</evidence>
<dbReference type="PROSITE" id="PS51381">
    <property type="entry name" value="C2_B9"/>
    <property type="match status" value="1"/>
</dbReference>
<dbReference type="AlphaFoldDB" id="A0A7J7KLB5"/>
<comment type="caution">
    <text evidence="8">The sequence shown here is derived from an EMBL/GenBank/DDBJ whole genome shotgun (WGS) entry which is preliminary data.</text>
</comment>
<dbReference type="GO" id="GO:0060271">
    <property type="term" value="P:cilium assembly"/>
    <property type="evidence" value="ECO:0007669"/>
    <property type="project" value="TreeGrafter"/>
</dbReference>